<dbReference type="InterPro" id="IPR016181">
    <property type="entry name" value="Acyl_CoA_acyltransferase"/>
</dbReference>
<evidence type="ECO:0000313" key="3">
    <source>
        <dbReference type="EMBL" id="RCW76941.1"/>
    </source>
</evidence>
<dbReference type="AlphaFoldDB" id="A0A368Y9J3"/>
<gene>
    <name evidence="3" type="ORF">DFR57_102216</name>
</gene>
<accession>A0A368Y9J3</accession>
<name>A0A368Y9J3_9BACI</name>
<sequence length="133" mass="15107">MLNVAYSDEIIKKRLCGSFLFVAETHNNIVGFANFSPYSHGEVELRAIYLYSNYRKGIGTALLKEGNRRIDGIREFYMDVEKENTIGRIRGEMVMDTVVIFAFSVAAGALSIALFAFSKIEQLEKRVKELENK</sequence>
<dbReference type="PROSITE" id="PS51186">
    <property type="entry name" value="GNAT"/>
    <property type="match status" value="1"/>
</dbReference>
<feature type="transmembrane region" description="Helical" evidence="1">
    <location>
        <begin position="98"/>
        <end position="118"/>
    </location>
</feature>
<dbReference type="Proteomes" id="UP000252585">
    <property type="component" value="Unassembled WGS sequence"/>
</dbReference>
<dbReference type="SUPFAM" id="SSF55729">
    <property type="entry name" value="Acyl-CoA N-acyltransferases (Nat)"/>
    <property type="match status" value="1"/>
</dbReference>
<keyword evidence="1" id="KW-0472">Membrane</keyword>
<dbReference type="InterPro" id="IPR000182">
    <property type="entry name" value="GNAT_dom"/>
</dbReference>
<organism evidence="3 4">
    <name type="scientific">Saliterribacillus persicus</name>
    <dbReference type="NCBI Taxonomy" id="930114"/>
    <lineage>
        <taxon>Bacteria</taxon>
        <taxon>Bacillati</taxon>
        <taxon>Bacillota</taxon>
        <taxon>Bacilli</taxon>
        <taxon>Bacillales</taxon>
        <taxon>Bacillaceae</taxon>
        <taxon>Saliterribacillus</taxon>
    </lineage>
</organism>
<proteinExistence type="predicted"/>
<dbReference type="CDD" id="cd04301">
    <property type="entry name" value="NAT_SF"/>
    <property type="match status" value="1"/>
</dbReference>
<dbReference type="GO" id="GO:0016747">
    <property type="term" value="F:acyltransferase activity, transferring groups other than amino-acyl groups"/>
    <property type="evidence" value="ECO:0007669"/>
    <property type="project" value="InterPro"/>
</dbReference>
<keyword evidence="1" id="KW-1133">Transmembrane helix</keyword>
<dbReference type="RefSeq" id="WP_245937371.1">
    <property type="nucleotide sequence ID" value="NZ_QPJJ01000002.1"/>
</dbReference>
<evidence type="ECO:0000256" key="1">
    <source>
        <dbReference type="SAM" id="Phobius"/>
    </source>
</evidence>
<dbReference type="EMBL" id="QPJJ01000002">
    <property type="protein sequence ID" value="RCW76941.1"/>
    <property type="molecule type" value="Genomic_DNA"/>
</dbReference>
<keyword evidence="4" id="KW-1185">Reference proteome</keyword>
<feature type="domain" description="N-acetyltransferase" evidence="2">
    <location>
        <begin position="1"/>
        <end position="106"/>
    </location>
</feature>
<keyword evidence="1" id="KW-0812">Transmembrane</keyword>
<comment type="caution">
    <text evidence="3">The sequence shown here is derived from an EMBL/GenBank/DDBJ whole genome shotgun (WGS) entry which is preliminary data.</text>
</comment>
<keyword evidence="3" id="KW-0808">Transferase</keyword>
<protein>
    <submittedName>
        <fullName evidence="3">Acetyltransferase (GNAT) family protein</fullName>
    </submittedName>
</protein>
<evidence type="ECO:0000313" key="4">
    <source>
        <dbReference type="Proteomes" id="UP000252585"/>
    </source>
</evidence>
<evidence type="ECO:0000259" key="2">
    <source>
        <dbReference type="PROSITE" id="PS51186"/>
    </source>
</evidence>
<reference evidence="3 4" key="1">
    <citation type="submission" date="2018-07" db="EMBL/GenBank/DDBJ databases">
        <title>Genomic Encyclopedia of Type Strains, Phase IV (KMG-IV): sequencing the most valuable type-strain genomes for metagenomic binning, comparative biology and taxonomic classification.</title>
        <authorList>
            <person name="Goeker M."/>
        </authorList>
    </citation>
    <scope>NUCLEOTIDE SEQUENCE [LARGE SCALE GENOMIC DNA]</scope>
    <source>
        <strain evidence="3 4">DSM 27696</strain>
    </source>
</reference>
<dbReference type="Gene3D" id="3.40.630.30">
    <property type="match status" value="1"/>
</dbReference>
<dbReference type="Pfam" id="PF00583">
    <property type="entry name" value="Acetyltransf_1"/>
    <property type="match status" value="1"/>
</dbReference>